<gene>
    <name evidence="3" type="ORF">Tco_1029275</name>
</gene>
<dbReference type="EMBL" id="BQNB010018037">
    <property type="protein sequence ID" value="GJT69989.1"/>
    <property type="molecule type" value="Genomic_DNA"/>
</dbReference>
<evidence type="ECO:0000256" key="1">
    <source>
        <dbReference type="SAM" id="MobiDB-lite"/>
    </source>
</evidence>
<dbReference type="InterPro" id="IPR054722">
    <property type="entry name" value="PolX-like_BBD"/>
</dbReference>
<reference evidence="3" key="1">
    <citation type="journal article" date="2022" name="Int. J. Mol. Sci.">
        <title>Draft Genome of Tanacetum Coccineum: Genomic Comparison of Closely Related Tanacetum-Family Plants.</title>
        <authorList>
            <person name="Yamashiro T."/>
            <person name="Shiraishi A."/>
            <person name="Nakayama K."/>
            <person name="Satake H."/>
        </authorList>
    </citation>
    <scope>NUCLEOTIDE SEQUENCE</scope>
</reference>
<name>A0ABQ5G3I2_9ASTR</name>
<accession>A0ABQ5G3I2</accession>
<feature type="region of interest" description="Disordered" evidence="1">
    <location>
        <begin position="179"/>
        <end position="215"/>
    </location>
</feature>
<feature type="domain" description="Retrovirus-related Pol polyprotein from transposon TNT 1-94-like beta-barrel" evidence="2">
    <location>
        <begin position="134"/>
        <end position="168"/>
    </location>
</feature>
<keyword evidence="4" id="KW-1185">Reference proteome</keyword>
<proteinExistence type="predicted"/>
<dbReference type="Proteomes" id="UP001151760">
    <property type="component" value="Unassembled WGS sequence"/>
</dbReference>
<protein>
    <recommendedName>
        <fullName evidence="2">Retrovirus-related Pol polyprotein from transposon TNT 1-94-like beta-barrel domain-containing protein</fullName>
    </recommendedName>
</protein>
<dbReference type="Pfam" id="PF22936">
    <property type="entry name" value="Pol_BBD"/>
    <property type="match status" value="1"/>
</dbReference>
<reference evidence="3" key="2">
    <citation type="submission" date="2022-01" db="EMBL/GenBank/DDBJ databases">
        <authorList>
            <person name="Yamashiro T."/>
            <person name="Shiraishi A."/>
            <person name="Satake H."/>
            <person name="Nakayama K."/>
        </authorList>
    </citation>
    <scope>NUCLEOTIDE SEQUENCE</scope>
</reference>
<comment type="caution">
    <text evidence="3">The sequence shown here is derived from an EMBL/GenBank/DDBJ whole genome shotgun (WGS) entry which is preliminary data.</text>
</comment>
<evidence type="ECO:0000313" key="3">
    <source>
        <dbReference type="EMBL" id="GJT69989.1"/>
    </source>
</evidence>
<sequence>MDERKRHFARLRAEKKRRKTLTKAQTNNQMCTYLKNMGGFTQNQLKNKSFKEIHKAFDKTIRNPNSVQPEKLKIVLQGHYLNVLVDRLIATRFLEEHVLNYKSLQGEELACINMFEGTKKQQGNPQIELQDKGVIDSGCSRHMTRNKSYLSDYEEIDGGFVAFGGNSKRGKDILSKKDEINSKTTKPSTEWKRTNKQAKDVPYSTDHPGPRQKAWKSIPDVSDTWRMTRWRSSNLYLAVHVHKSQRSRFED</sequence>
<organism evidence="3 4">
    <name type="scientific">Tanacetum coccineum</name>
    <dbReference type="NCBI Taxonomy" id="301880"/>
    <lineage>
        <taxon>Eukaryota</taxon>
        <taxon>Viridiplantae</taxon>
        <taxon>Streptophyta</taxon>
        <taxon>Embryophyta</taxon>
        <taxon>Tracheophyta</taxon>
        <taxon>Spermatophyta</taxon>
        <taxon>Magnoliopsida</taxon>
        <taxon>eudicotyledons</taxon>
        <taxon>Gunneridae</taxon>
        <taxon>Pentapetalae</taxon>
        <taxon>asterids</taxon>
        <taxon>campanulids</taxon>
        <taxon>Asterales</taxon>
        <taxon>Asteraceae</taxon>
        <taxon>Asteroideae</taxon>
        <taxon>Anthemideae</taxon>
        <taxon>Anthemidinae</taxon>
        <taxon>Tanacetum</taxon>
    </lineage>
</organism>
<feature type="compositionally biased region" description="Basic and acidic residues" evidence="1">
    <location>
        <begin position="189"/>
        <end position="199"/>
    </location>
</feature>
<evidence type="ECO:0000313" key="4">
    <source>
        <dbReference type="Proteomes" id="UP001151760"/>
    </source>
</evidence>
<evidence type="ECO:0000259" key="2">
    <source>
        <dbReference type="Pfam" id="PF22936"/>
    </source>
</evidence>